<keyword evidence="3" id="KW-0663">Pyridoxal phosphate</keyword>
<dbReference type="InterPro" id="IPR022657">
    <property type="entry name" value="De-COase2_CS"/>
</dbReference>
<organism evidence="6">
    <name type="scientific">freshwater metagenome</name>
    <dbReference type="NCBI Taxonomy" id="449393"/>
    <lineage>
        <taxon>unclassified sequences</taxon>
        <taxon>metagenomes</taxon>
        <taxon>ecological metagenomes</taxon>
    </lineage>
</organism>
<sequence length="420" mass="44110">MSNTEVLSLFPETAASLGGRLSIGGVAASELAATYGTPLLVYDEATIRSSARAYRAAAPNVHIHFGSKAFPNVEVLRILREEGIGADVASLGELAFAQRAGYTGAEIVVHGNNKSDAELAAAAAVGALVAIDSLEELDRAKAAGIERGILRITPGIDADTHEAIRTAHHGSKFGVPPEVALDAIRHAPWLEGLHTHIGSQLFDAGAALMTADWIAAFAARARTETGWTPKTIDIGGGLGVATAPEDPRPSIHDFAGQVAAELERAWAEHGLPPVAVMMEPGRSLVGRAGVTLYSVGTVKQAADGTTYVAVDGGMSDNPRRALYQARYTAVLADRVDDETVGRFTVAGKHCESGDVLIDRVELPEPHRGDVLAVPATGAYTLSMASNYNALLRPAAVLVADGHARLIRRRETLDDLFALES</sequence>
<evidence type="ECO:0000313" key="6">
    <source>
        <dbReference type="EMBL" id="CAB4692348.1"/>
    </source>
</evidence>
<dbReference type="PRINTS" id="PR01179">
    <property type="entry name" value="ODADCRBXLASE"/>
</dbReference>
<evidence type="ECO:0000259" key="5">
    <source>
        <dbReference type="Pfam" id="PF02784"/>
    </source>
</evidence>
<dbReference type="CDD" id="cd06828">
    <property type="entry name" value="PLPDE_III_DapDC"/>
    <property type="match status" value="1"/>
</dbReference>
<dbReference type="PRINTS" id="PR01181">
    <property type="entry name" value="DAPDCRBXLASE"/>
</dbReference>
<name>A0A6J6P6Z1_9ZZZZ</name>
<feature type="domain" description="Orn/DAP/Arg decarboxylase 2 N-terminal" evidence="5">
    <location>
        <begin position="45"/>
        <end position="285"/>
    </location>
</feature>
<gene>
    <name evidence="6" type="ORF">UFOPK2399_00809</name>
</gene>
<proteinExistence type="inferred from homology"/>
<dbReference type="InterPro" id="IPR009006">
    <property type="entry name" value="Ala_racemase/Decarboxylase_C"/>
</dbReference>
<keyword evidence="2" id="KW-0210">Decarboxylase</keyword>
<protein>
    <submittedName>
        <fullName evidence="6">Unannotated protein</fullName>
    </submittedName>
</protein>
<dbReference type="EMBL" id="CAEZXP010000001">
    <property type="protein sequence ID" value="CAB4692348.1"/>
    <property type="molecule type" value="Genomic_DNA"/>
</dbReference>
<dbReference type="InterPro" id="IPR002986">
    <property type="entry name" value="DAP_deCOOHase_LysA"/>
</dbReference>
<dbReference type="Gene3D" id="3.20.20.10">
    <property type="entry name" value="Alanine racemase"/>
    <property type="match status" value="1"/>
</dbReference>
<reference evidence="6" key="1">
    <citation type="submission" date="2020-05" db="EMBL/GenBank/DDBJ databases">
        <authorList>
            <person name="Chiriac C."/>
            <person name="Salcher M."/>
            <person name="Ghai R."/>
            <person name="Kavagutti S V."/>
        </authorList>
    </citation>
    <scope>NUCLEOTIDE SEQUENCE</scope>
</reference>
<evidence type="ECO:0000256" key="4">
    <source>
        <dbReference type="ARBA" id="ARBA00023239"/>
    </source>
</evidence>
<dbReference type="PANTHER" id="PTHR43727">
    <property type="entry name" value="DIAMINOPIMELATE DECARBOXYLASE"/>
    <property type="match status" value="1"/>
</dbReference>
<dbReference type="InterPro" id="IPR022644">
    <property type="entry name" value="De-COase2_N"/>
</dbReference>
<dbReference type="PANTHER" id="PTHR43727:SF2">
    <property type="entry name" value="GROUP IV DECARBOXYLASE"/>
    <property type="match status" value="1"/>
</dbReference>
<dbReference type="SUPFAM" id="SSF51419">
    <property type="entry name" value="PLP-binding barrel"/>
    <property type="match status" value="1"/>
</dbReference>
<dbReference type="InterPro" id="IPR029066">
    <property type="entry name" value="PLP-binding_barrel"/>
</dbReference>
<keyword evidence="4" id="KW-0456">Lyase</keyword>
<dbReference type="GO" id="GO:0008836">
    <property type="term" value="F:diaminopimelate decarboxylase activity"/>
    <property type="evidence" value="ECO:0007669"/>
    <property type="project" value="InterPro"/>
</dbReference>
<evidence type="ECO:0000256" key="2">
    <source>
        <dbReference type="ARBA" id="ARBA00022793"/>
    </source>
</evidence>
<dbReference type="FunFam" id="3.20.20.10:FF:000003">
    <property type="entry name" value="Diaminopimelate decarboxylase"/>
    <property type="match status" value="1"/>
</dbReference>
<dbReference type="InterPro" id="IPR000183">
    <property type="entry name" value="Orn/DAP/Arg_de-COase"/>
</dbReference>
<evidence type="ECO:0000256" key="3">
    <source>
        <dbReference type="ARBA" id="ARBA00022898"/>
    </source>
</evidence>
<dbReference type="Gene3D" id="2.40.37.10">
    <property type="entry name" value="Lyase, Ornithine Decarboxylase, Chain A, domain 1"/>
    <property type="match status" value="1"/>
</dbReference>
<dbReference type="GO" id="GO:0009089">
    <property type="term" value="P:lysine biosynthetic process via diaminopimelate"/>
    <property type="evidence" value="ECO:0007669"/>
    <property type="project" value="InterPro"/>
</dbReference>
<comment type="cofactor">
    <cofactor evidence="1">
        <name>pyridoxal 5'-phosphate</name>
        <dbReference type="ChEBI" id="CHEBI:597326"/>
    </cofactor>
</comment>
<evidence type="ECO:0000256" key="1">
    <source>
        <dbReference type="ARBA" id="ARBA00001933"/>
    </source>
</evidence>
<dbReference type="SUPFAM" id="SSF50621">
    <property type="entry name" value="Alanine racemase C-terminal domain-like"/>
    <property type="match status" value="1"/>
</dbReference>
<accession>A0A6J6P6Z1</accession>
<dbReference type="PROSITE" id="PS00879">
    <property type="entry name" value="ODR_DC_2_2"/>
    <property type="match status" value="1"/>
</dbReference>
<dbReference type="AlphaFoldDB" id="A0A6J6P6Z1"/>
<dbReference type="HAMAP" id="MF_02120">
    <property type="entry name" value="LysA"/>
    <property type="match status" value="1"/>
</dbReference>
<dbReference type="Pfam" id="PF02784">
    <property type="entry name" value="Orn_Arg_deC_N"/>
    <property type="match status" value="1"/>
</dbReference>
<dbReference type="NCBIfam" id="TIGR01048">
    <property type="entry name" value="lysA"/>
    <property type="match status" value="1"/>
</dbReference>